<dbReference type="Proteomes" id="UP001153555">
    <property type="component" value="Unassembled WGS sequence"/>
</dbReference>
<feature type="non-terminal residue" evidence="2">
    <location>
        <position position="1"/>
    </location>
</feature>
<evidence type="ECO:0000256" key="1">
    <source>
        <dbReference type="SAM" id="MobiDB-lite"/>
    </source>
</evidence>
<reference evidence="2" key="1">
    <citation type="submission" date="2019-12" db="EMBL/GenBank/DDBJ databases">
        <authorList>
            <person name="Scholes J."/>
        </authorList>
    </citation>
    <scope>NUCLEOTIDE SEQUENCE</scope>
</reference>
<feature type="region of interest" description="Disordered" evidence="1">
    <location>
        <begin position="1"/>
        <end position="33"/>
    </location>
</feature>
<dbReference type="EMBL" id="CACSLK010000214">
    <property type="protein sequence ID" value="CAA0806061.1"/>
    <property type="molecule type" value="Genomic_DNA"/>
</dbReference>
<feature type="non-terminal residue" evidence="2">
    <location>
        <position position="253"/>
    </location>
</feature>
<sequence>LGLPRVHDQQRPGGDFVHGGDRGGDDNLGQARFCAPRRPGVDFVPVDDRDGGRGDEGIADRRDWDRYAGGGAGRWPPDQRRFGDFLAAEQGPEVLWANDFDDFGGRAQRCNVASCTTVIAYNLGDRDFNKVLTLHQDFKRTELMKEGNRTYSITYKSSYALSNTHHSEVFLRKEFIEVPRIFEDFAKAVLPDIIGNPTIEEIDMRIQDKPVFNRSKGLTYMIEPRRMSFQQDRAISRNRWEEQRTSIYTRTPD</sequence>
<dbReference type="PANTHER" id="PTHR47599:SF3">
    <property type="entry name" value="CELL-TO-CELL MOVEMENT PROTEIN"/>
    <property type="match status" value="1"/>
</dbReference>
<feature type="compositionally biased region" description="Basic and acidic residues" evidence="1">
    <location>
        <begin position="1"/>
        <end position="10"/>
    </location>
</feature>
<evidence type="ECO:0000313" key="3">
    <source>
        <dbReference type="Proteomes" id="UP001153555"/>
    </source>
</evidence>
<dbReference type="AlphaFoldDB" id="A0A9N7MFC2"/>
<protein>
    <submittedName>
        <fullName evidence="2">Uncharacterized protein</fullName>
    </submittedName>
</protein>
<name>A0A9N7MFC2_STRHE</name>
<gene>
    <name evidence="2" type="ORF">SHERM_00963</name>
</gene>
<keyword evidence="3" id="KW-1185">Reference proteome</keyword>
<dbReference type="PANTHER" id="PTHR47599">
    <property type="entry name" value="CELL-TO-CELL MOVEMENT PROTEIN"/>
    <property type="match status" value="1"/>
</dbReference>
<dbReference type="InterPro" id="IPR051596">
    <property type="entry name" value="Caulimoviridae_Movement"/>
</dbReference>
<dbReference type="OrthoDB" id="1720541at2759"/>
<proteinExistence type="predicted"/>
<evidence type="ECO:0000313" key="2">
    <source>
        <dbReference type="EMBL" id="CAA0806061.1"/>
    </source>
</evidence>
<comment type="caution">
    <text evidence="2">The sequence shown here is derived from an EMBL/GenBank/DDBJ whole genome shotgun (WGS) entry which is preliminary data.</text>
</comment>
<organism evidence="2 3">
    <name type="scientific">Striga hermonthica</name>
    <name type="common">Purple witchweed</name>
    <name type="synonym">Buchnera hermonthica</name>
    <dbReference type="NCBI Taxonomy" id="68872"/>
    <lineage>
        <taxon>Eukaryota</taxon>
        <taxon>Viridiplantae</taxon>
        <taxon>Streptophyta</taxon>
        <taxon>Embryophyta</taxon>
        <taxon>Tracheophyta</taxon>
        <taxon>Spermatophyta</taxon>
        <taxon>Magnoliopsida</taxon>
        <taxon>eudicotyledons</taxon>
        <taxon>Gunneridae</taxon>
        <taxon>Pentapetalae</taxon>
        <taxon>asterids</taxon>
        <taxon>lamiids</taxon>
        <taxon>Lamiales</taxon>
        <taxon>Orobanchaceae</taxon>
        <taxon>Buchnereae</taxon>
        <taxon>Striga</taxon>
    </lineage>
</organism>
<accession>A0A9N7MFC2</accession>